<dbReference type="EMBL" id="HBHK01009208">
    <property type="protein sequence ID" value="CAD9677209.1"/>
    <property type="molecule type" value="Transcribed_RNA"/>
</dbReference>
<accession>A0A7S2WAT0</accession>
<name>A0A7S2WAT0_9STRA</name>
<gene>
    <name evidence="1" type="ORF">QSP1433_LOCUS5703</name>
</gene>
<sequence length="106" mass="12080">METLPDLKRRYSMTRKATAVAPIGCEEDSKEPDAFTEGDKEELQALKFRATRRTVMARYISKCDEQEADKDAIRKALQRLNDTVDSCKELIMFNNPKVTSPASKVH</sequence>
<organism evidence="1">
    <name type="scientific">Mucochytrium quahogii</name>
    <dbReference type="NCBI Taxonomy" id="96639"/>
    <lineage>
        <taxon>Eukaryota</taxon>
        <taxon>Sar</taxon>
        <taxon>Stramenopiles</taxon>
        <taxon>Bigyra</taxon>
        <taxon>Labyrinthulomycetes</taxon>
        <taxon>Thraustochytrida</taxon>
        <taxon>Thraustochytriidae</taxon>
        <taxon>Mucochytrium</taxon>
    </lineage>
</organism>
<reference evidence="1" key="1">
    <citation type="submission" date="2021-01" db="EMBL/GenBank/DDBJ databases">
        <authorList>
            <person name="Corre E."/>
            <person name="Pelletier E."/>
            <person name="Niang G."/>
            <person name="Scheremetjew M."/>
            <person name="Finn R."/>
            <person name="Kale V."/>
            <person name="Holt S."/>
            <person name="Cochrane G."/>
            <person name="Meng A."/>
            <person name="Brown T."/>
            <person name="Cohen L."/>
        </authorList>
    </citation>
    <scope>NUCLEOTIDE SEQUENCE</scope>
    <source>
        <strain evidence="1">NY070348D</strain>
    </source>
</reference>
<proteinExistence type="predicted"/>
<evidence type="ECO:0000313" key="1">
    <source>
        <dbReference type="EMBL" id="CAD9677209.1"/>
    </source>
</evidence>
<protein>
    <submittedName>
        <fullName evidence="1">Uncharacterized protein</fullName>
    </submittedName>
</protein>
<dbReference type="AlphaFoldDB" id="A0A7S2WAT0"/>